<evidence type="ECO:0000313" key="1">
    <source>
        <dbReference type="EMBL" id="MCF7560713.1"/>
    </source>
</evidence>
<evidence type="ECO:0008006" key="3">
    <source>
        <dbReference type="Google" id="ProtNLM"/>
    </source>
</evidence>
<proteinExistence type="predicted"/>
<comment type="caution">
    <text evidence="1">The sequence shown here is derived from an EMBL/GenBank/DDBJ whole genome shotgun (WGS) entry which is preliminary data.</text>
</comment>
<name>A0ABS9IJD8_9FLAO</name>
<sequence>MTQADRIIAIQEIKNNPDSKTEEVRIINYNGEIKPYPVYLIPLEYLVYNVVNGRIRSRTRSHEERFGALDPSNDDDATIIEQFLFDSAKGRNEKTLESIEEIGQQESGIITEDGVVIDGNRRSLLLRMINRKNNSNTKFKAVILEDKLQDNIQEIIKLETSYQMGVDSKVDYNPIEKYIRCKELNEYYSIQQISSIMAEDEKKINSWLEILNLMDNYLTYTGTPNVYTKLDKKEGHFVDLVQYIRNYAGGNNNVNWEYSDADVTKLRNIYFDYIRLGVPVMNARIIARPNLSRSFFCHHDIWSSFVQERDNIIDNVQEISLQKLREDNPEETNESLIKQVEDNWKEQVEAPLNEIFLYYSGVIDDFIADYAPLRLLQRARNSLSRIDLEKLNHIRDNEINLLIGEIEAIIHKIK</sequence>
<reference evidence="1 2" key="1">
    <citation type="submission" date="2022-01" db="EMBL/GenBank/DDBJ databases">
        <title>Draft genome sequence of Sabulilitoribacter multivorans KCTC 32326.</title>
        <authorList>
            <person name="Oh J.-S."/>
        </authorList>
    </citation>
    <scope>NUCLEOTIDE SEQUENCE [LARGE SCALE GENOMIC DNA]</scope>
    <source>
        <strain evidence="1 2">M-M16</strain>
    </source>
</reference>
<keyword evidence="2" id="KW-1185">Reference proteome</keyword>
<dbReference type="EMBL" id="JAKKDV010000003">
    <property type="protein sequence ID" value="MCF7560713.1"/>
    <property type="molecule type" value="Genomic_DNA"/>
</dbReference>
<organism evidence="1 2">
    <name type="scientific">Flaviramulus multivorans</name>
    <dbReference type="NCBI Taxonomy" id="1304750"/>
    <lineage>
        <taxon>Bacteria</taxon>
        <taxon>Pseudomonadati</taxon>
        <taxon>Bacteroidota</taxon>
        <taxon>Flavobacteriia</taxon>
        <taxon>Flavobacteriales</taxon>
        <taxon>Flavobacteriaceae</taxon>
        <taxon>Flaviramulus</taxon>
    </lineage>
</organism>
<accession>A0ABS9IJD8</accession>
<evidence type="ECO:0000313" key="2">
    <source>
        <dbReference type="Proteomes" id="UP001200022"/>
    </source>
</evidence>
<protein>
    <recommendedName>
        <fullName evidence="3">ParB-like nuclease domain-containing protein</fullName>
    </recommendedName>
</protein>
<gene>
    <name evidence="1" type="ORF">L3X39_08685</name>
</gene>
<dbReference type="RefSeq" id="WP_237231393.1">
    <property type="nucleotide sequence ID" value="NZ_JAKKDV010000003.1"/>
</dbReference>
<dbReference type="Proteomes" id="UP001200022">
    <property type="component" value="Unassembled WGS sequence"/>
</dbReference>